<dbReference type="Pfam" id="PF05195">
    <property type="entry name" value="AMP_N"/>
    <property type="match status" value="1"/>
</dbReference>
<evidence type="ECO:0000256" key="1">
    <source>
        <dbReference type="ARBA" id="ARBA00001424"/>
    </source>
</evidence>
<reference evidence="16" key="1">
    <citation type="submission" date="2016-10" db="EMBL/GenBank/DDBJ databases">
        <authorList>
            <person name="Varghese N."/>
            <person name="Submissions S."/>
        </authorList>
    </citation>
    <scope>NUCLEOTIDE SEQUENCE [LARGE SCALE GENOMIC DNA]</scope>
    <source>
        <strain evidence="16">AAP</strain>
    </source>
</reference>
<dbReference type="SMART" id="SM01011">
    <property type="entry name" value="AMP_N"/>
    <property type="match status" value="1"/>
</dbReference>
<evidence type="ECO:0000256" key="11">
    <source>
        <dbReference type="ARBA" id="ARBA00075356"/>
    </source>
</evidence>
<dbReference type="EC" id="3.4.11.9" evidence="4"/>
<dbReference type="Proteomes" id="UP000199107">
    <property type="component" value="Unassembled WGS sequence"/>
</dbReference>
<dbReference type="InterPro" id="IPR007865">
    <property type="entry name" value="Aminopep_P_N"/>
</dbReference>
<evidence type="ECO:0000256" key="9">
    <source>
        <dbReference type="ARBA" id="ARBA00023211"/>
    </source>
</evidence>
<accession>A0A1G9LBN5</accession>
<evidence type="ECO:0000313" key="15">
    <source>
        <dbReference type="EMBL" id="SDL59256.1"/>
    </source>
</evidence>
<keyword evidence="16" id="KW-1185">Reference proteome</keyword>
<dbReference type="STRING" id="48727.SAMN05192555_105220"/>
<evidence type="ECO:0000256" key="2">
    <source>
        <dbReference type="ARBA" id="ARBA00001936"/>
    </source>
</evidence>
<evidence type="ECO:0000256" key="13">
    <source>
        <dbReference type="RuleBase" id="RU000590"/>
    </source>
</evidence>
<dbReference type="Pfam" id="PF00557">
    <property type="entry name" value="Peptidase_M24"/>
    <property type="match status" value="1"/>
</dbReference>
<dbReference type="InterPro" id="IPR000994">
    <property type="entry name" value="Pept_M24"/>
</dbReference>
<dbReference type="InterPro" id="IPR001131">
    <property type="entry name" value="Peptidase_M24B_aminopep-P_CS"/>
</dbReference>
<dbReference type="PANTHER" id="PTHR43226">
    <property type="entry name" value="XAA-PRO AMINOPEPTIDASE 3"/>
    <property type="match status" value="1"/>
</dbReference>
<dbReference type="InterPro" id="IPR052433">
    <property type="entry name" value="X-Pro_dipept-like"/>
</dbReference>
<evidence type="ECO:0000256" key="7">
    <source>
        <dbReference type="ARBA" id="ARBA00022801"/>
    </source>
</evidence>
<evidence type="ECO:0000256" key="4">
    <source>
        <dbReference type="ARBA" id="ARBA00012574"/>
    </source>
</evidence>
<keyword evidence="7" id="KW-0378">Hydrolase</keyword>
<dbReference type="PROSITE" id="PS00491">
    <property type="entry name" value="PROLINE_PEPTIDASE"/>
    <property type="match status" value="1"/>
</dbReference>
<dbReference type="GO" id="GO:0070006">
    <property type="term" value="F:metalloaminopeptidase activity"/>
    <property type="evidence" value="ECO:0007669"/>
    <property type="project" value="InterPro"/>
</dbReference>
<dbReference type="PANTHER" id="PTHR43226:SF4">
    <property type="entry name" value="XAA-PRO AMINOPEPTIDASE 3"/>
    <property type="match status" value="1"/>
</dbReference>
<dbReference type="SUPFAM" id="SSF55920">
    <property type="entry name" value="Creatinase/aminopeptidase"/>
    <property type="match status" value="1"/>
</dbReference>
<dbReference type="GO" id="GO:0005829">
    <property type="term" value="C:cytosol"/>
    <property type="evidence" value="ECO:0007669"/>
    <property type="project" value="TreeGrafter"/>
</dbReference>
<dbReference type="SUPFAM" id="SSF53092">
    <property type="entry name" value="Creatinase/prolidase N-terminal domain"/>
    <property type="match status" value="1"/>
</dbReference>
<evidence type="ECO:0000256" key="6">
    <source>
        <dbReference type="ARBA" id="ARBA00022723"/>
    </source>
</evidence>
<dbReference type="EMBL" id="FNGH01000005">
    <property type="protein sequence ID" value="SDL59256.1"/>
    <property type="molecule type" value="Genomic_DNA"/>
</dbReference>
<evidence type="ECO:0000313" key="16">
    <source>
        <dbReference type="Proteomes" id="UP000199107"/>
    </source>
</evidence>
<organism evidence="15 16">
    <name type="scientific">Franzmannia pantelleriensis</name>
    <dbReference type="NCBI Taxonomy" id="48727"/>
    <lineage>
        <taxon>Bacteria</taxon>
        <taxon>Pseudomonadati</taxon>
        <taxon>Pseudomonadota</taxon>
        <taxon>Gammaproteobacteria</taxon>
        <taxon>Oceanospirillales</taxon>
        <taxon>Halomonadaceae</taxon>
        <taxon>Franzmannia</taxon>
    </lineage>
</organism>
<dbReference type="Gene3D" id="3.40.350.10">
    <property type="entry name" value="Creatinase/prolidase N-terminal domain"/>
    <property type="match status" value="1"/>
</dbReference>
<comment type="similarity">
    <text evidence="3 13">Belongs to the peptidase M24B family.</text>
</comment>
<evidence type="ECO:0000256" key="10">
    <source>
        <dbReference type="ARBA" id="ARBA00069363"/>
    </source>
</evidence>
<dbReference type="RefSeq" id="WP_089658044.1">
    <property type="nucleotide sequence ID" value="NZ_FNGH01000005.1"/>
</dbReference>
<gene>
    <name evidence="15" type="ORF">SAMN05192555_105220</name>
</gene>
<dbReference type="InterPro" id="IPR029149">
    <property type="entry name" value="Creatin/AminoP/Spt16_N"/>
</dbReference>
<dbReference type="OrthoDB" id="9806388at2"/>
<proteinExistence type="inferred from homology"/>
<dbReference type="CDD" id="cd01087">
    <property type="entry name" value="Prolidase"/>
    <property type="match status" value="1"/>
</dbReference>
<sequence>MASQVIPPTCPALPRPAPISLAEYRRRRQTLMASLAPNSAVLLPSAALVTRSRDSEFAFRQNSDFHYLTGFPEPDALLLLLPGREAGECVLFCQDKDATLEAWTGIRLGAEGAESEFGIDQAFENAEREARLAELLDGRETLYLPLDDGEAMALAEAVRGELQGRRRQGAVAPGGFRDLTSLVHEQRLIKSEAELALLRHAGEISARAHVRAMRSAASGLYEYQLQAELEHEFVWHGASGPAYASIVGGGANACVLHYISNRDALRDGELVLIDAGAEFDLYAGDITRTFPVNGRFSEPQRALYEVVLAAQERAVAMVEPGVTLKAIHDGVVRDLTEGLLALGLLEGALEANIDSASYRRFYLHSTSHWLGLDVHDVGDYRRDGEPRPLAPGMVLTVEPGLYVPDADDIPVEFRGIGIRIEDDVAVTEHGHEVLTAGVPKQVADIEALMINS</sequence>
<keyword evidence="8" id="KW-0482">Metalloprotease</keyword>
<evidence type="ECO:0000259" key="14">
    <source>
        <dbReference type="SMART" id="SM01011"/>
    </source>
</evidence>
<keyword evidence="5" id="KW-0645">Protease</keyword>
<feature type="domain" description="Aminopeptidase P N-terminal" evidence="14">
    <location>
        <begin position="19"/>
        <end position="153"/>
    </location>
</feature>
<dbReference type="Gene3D" id="3.90.230.10">
    <property type="entry name" value="Creatinase/methionine aminopeptidase superfamily"/>
    <property type="match status" value="1"/>
</dbReference>
<comment type="catalytic activity">
    <reaction evidence="1">
        <text>Release of any N-terminal amino acid, including proline, that is linked to proline, even from a dipeptide or tripeptide.</text>
        <dbReference type="EC" id="3.4.11.9"/>
    </reaction>
</comment>
<dbReference type="NCBIfam" id="NF008131">
    <property type="entry name" value="PRK10879.1"/>
    <property type="match status" value="1"/>
</dbReference>
<evidence type="ECO:0000256" key="12">
    <source>
        <dbReference type="ARBA" id="ARBA00081411"/>
    </source>
</evidence>
<keyword evidence="9" id="KW-0464">Manganese</keyword>
<keyword evidence="15" id="KW-0031">Aminopeptidase</keyword>
<dbReference type="FunFam" id="3.90.230.10:FF:000002">
    <property type="entry name" value="Xaa-Pro aminopeptidase 3"/>
    <property type="match status" value="1"/>
</dbReference>
<keyword evidence="6 13" id="KW-0479">Metal-binding</keyword>
<dbReference type="GO" id="GO:0030145">
    <property type="term" value="F:manganese ion binding"/>
    <property type="evidence" value="ECO:0007669"/>
    <property type="project" value="InterPro"/>
</dbReference>
<evidence type="ECO:0000256" key="5">
    <source>
        <dbReference type="ARBA" id="ARBA00022670"/>
    </source>
</evidence>
<dbReference type="GO" id="GO:0006508">
    <property type="term" value="P:proteolysis"/>
    <property type="evidence" value="ECO:0007669"/>
    <property type="project" value="UniProtKB-KW"/>
</dbReference>
<comment type="cofactor">
    <cofactor evidence="2">
        <name>Mn(2+)</name>
        <dbReference type="ChEBI" id="CHEBI:29035"/>
    </cofactor>
</comment>
<evidence type="ECO:0000256" key="3">
    <source>
        <dbReference type="ARBA" id="ARBA00008766"/>
    </source>
</evidence>
<dbReference type="AlphaFoldDB" id="A0A1G9LBN5"/>
<name>A0A1G9LBN5_9GAMM</name>
<evidence type="ECO:0000256" key="8">
    <source>
        <dbReference type="ARBA" id="ARBA00023049"/>
    </source>
</evidence>
<protein>
    <recommendedName>
        <fullName evidence="10">Xaa-Pro aminopeptidase</fullName>
        <ecNumber evidence="4">3.4.11.9</ecNumber>
    </recommendedName>
    <alternativeName>
        <fullName evidence="11">Aminopeptidase P II</fullName>
    </alternativeName>
    <alternativeName>
        <fullName evidence="12">X-Pro aminopeptidase</fullName>
    </alternativeName>
</protein>
<dbReference type="InterPro" id="IPR036005">
    <property type="entry name" value="Creatinase/aminopeptidase-like"/>
</dbReference>